<evidence type="ECO:0000256" key="2">
    <source>
        <dbReference type="ARBA" id="ARBA00022840"/>
    </source>
</evidence>
<protein>
    <submittedName>
        <fullName evidence="7">Fis family transcriptional regulator</fullName>
    </submittedName>
</protein>
<dbReference type="PANTHER" id="PTHR32071">
    <property type="entry name" value="TRANSCRIPTIONAL REGULATORY PROTEIN"/>
    <property type="match status" value="1"/>
</dbReference>
<dbReference type="EMBL" id="JXQW01000030">
    <property type="protein sequence ID" value="KIP99981.1"/>
    <property type="molecule type" value="Genomic_DNA"/>
</dbReference>
<dbReference type="InterPro" id="IPR058031">
    <property type="entry name" value="AAA_lid_NorR"/>
</dbReference>
<sequence length="316" mass="34254">MSLSSAGDQSLLIFPDADKSPLSIRAKALVFIDPRTRQLREEVERLAGLPVPILIQGETGTGKELLARHIHRASERPGLFVALSCSGLSLNHAEAELFGYVAGAHQGAPSSRAGWLGSANGGTLYLDEIADLPLPLQDQLLSVLETGEAWRVGAAQPTPLDVRLVAATSIDLWQAVKAGKFDERLAHYLSDGRLELPPLRERVGDVLPLAEYFLGIYAQRLRLPLPGISLAAQAVLERHDWPGNTRELENVVHFALLVSGADEIDAQHLNLPAAPPLKRIEHALDQLLDEGDTRQLAALRELLRRAEARAPVLAAS</sequence>
<dbReference type="Gene3D" id="1.10.8.60">
    <property type="match status" value="1"/>
</dbReference>
<gene>
    <name evidence="7" type="ORF">RU08_12800</name>
</gene>
<dbReference type="GO" id="GO:0003677">
    <property type="term" value="F:DNA binding"/>
    <property type="evidence" value="ECO:0007669"/>
    <property type="project" value="UniProtKB-KW"/>
</dbReference>
<dbReference type="InterPro" id="IPR027417">
    <property type="entry name" value="P-loop_NTPase"/>
</dbReference>
<keyword evidence="1" id="KW-0547">Nucleotide-binding</keyword>
<dbReference type="PROSITE" id="PS50045">
    <property type="entry name" value="SIGMA54_INTERACT_4"/>
    <property type="match status" value="1"/>
</dbReference>
<dbReference type="Proteomes" id="UP000032068">
    <property type="component" value="Unassembled WGS sequence"/>
</dbReference>
<proteinExistence type="predicted"/>
<keyword evidence="3" id="KW-0805">Transcription regulation</keyword>
<evidence type="ECO:0000256" key="3">
    <source>
        <dbReference type="ARBA" id="ARBA00023015"/>
    </source>
</evidence>
<reference evidence="7 8" key="1">
    <citation type="submission" date="2014-12" db="EMBL/GenBank/DDBJ databases">
        <title>16Stimator: statistical estimation of ribosomal gene copy numbers from draft genome assemblies.</title>
        <authorList>
            <person name="Perisin M.A."/>
            <person name="Vetter M."/>
            <person name="Gilbert J.A."/>
            <person name="Bergelson J."/>
        </authorList>
    </citation>
    <scope>NUCLEOTIDE SEQUENCE [LARGE SCALE GENOMIC DNA]</scope>
    <source>
        <strain evidence="7 8">MEJ086</strain>
    </source>
</reference>
<evidence type="ECO:0000256" key="4">
    <source>
        <dbReference type="ARBA" id="ARBA00023125"/>
    </source>
</evidence>
<dbReference type="CDD" id="cd00009">
    <property type="entry name" value="AAA"/>
    <property type="match status" value="1"/>
</dbReference>
<accession>A0A0D0J373</accession>
<comment type="caution">
    <text evidence="7">The sequence shown here is derived from an EMBL/GenBank/DDBJ whole genome shotgun (WGS) entry which is preliminary data.</text>
</comment>
<evidence type="ECO:0000256" key="5">
    <source>
        <dbReference type="ARBA" id="ARBA00023163"/>
    </source>
</evidence>
<dbReference type="GO" id="GO:0006355">
    <property type="term" value="P:regulation of DNA-templated transcription"/>
    <property type="evidence" value="ECO:0007669"/>
    <property type="project" value="InterPro"/>
</dbReference>
<dbReference type="Pfam" id="PF00158">
    <property type="entry name" value="Sigma54_activat"/>
    <property type="match status" value="1"/>
</dbReference>
<name>A0A0D0J373_9PSED</name>
<dbReference type="PROSITE" id="PS00675">
    <property type="entry name" value="SIGMA54_INTERACT_1"/>
    <property type="match status" value="1"/>
</dbReference>
<evidence type="ECO:0000259" key="6">
    <source>
        <dbReference type="PROSITE" id="PS50045"/>
    </source>
</evidence>
<keyword evidence="5" id="KW-0804">Transcription</keyword>
<dbReference type="PROSITE" id="PS00676">
    <property type="entry name" value="SIGMA54_INTERACT_2"/>
    <property type="match status" value="1"/>
</dbReference>
<dbReference type="SMART" id="SM00382">
    <property type="entry name" value="AAA"/>
    <property type="match status" value="1"/>
</dbReference>
<organism evidence="7 8">
    <name type="scientific">Pseudomonas fulva</name>
    <dbReference type="NCBI Taxonomy" id="47880"/>
    <lineage>
        <taxon>Bacteria</taxon>
        <taxon>Pseudomonadati</taxon>
        <taxon>Pseudomonadota</taxon>
        <taxon>Gammaproteobacteria</taxon>
        <taxon>Pseudomonadales</taxon>
        <taxon>Pseudomonadaceae</taxon>
        <taxon>Pseudomonas</taxon>
    </lineage>
</organism>
<dbReference type="InterPro" id="IPR003593">
    <property type="entry name" value="AAA+_ATPase"/>
</dbReference>
<dbReference type="PANTHER" id="PTHR32071:SF21">
    <property type="entry name" value="TRANSCRIPTIONAL REGULATORY PROTEIN FLGR"/>
    <property type="match status" value="1"/>
</dbReference>
<evidence type="ECO:0000313" key="7">
    <source>
        <dbReference type="EMBL" id="KIP99981.1"/>
    </source>
</evidence>
<dbReference type="RefSeq" id="WP_042554217.1">
    <property type="nucleotide sequence ID" value="NZ_JXQW01000030.1"/>
</dbReference>
<dbReference type="OrthoDB" id="9804019at2"/>
<dbReference type="InterPro" id="IPR002078">
    <property type="entry name" value="Sigma_54_int"/>
</dbReference>
<keyword evidence="4" id="KW-0238">DNA-binding</keyword>
<dbReference type="Gene3D" id="3.40.50.300">
    <property type="entry name" value="P-loop containing nucleotide triphosphate hydrolases"/>
    <property type="match status" value="1"/>
</dbReference>
<dbReference type="GO" id="GO:0005524">
    <property type="term" value="F:ATP binding"/>
    <property type="evidence" value="ECO:0007669"/>
    <property type="project" value="UniProtKB-KW"/>
</dbReference>
<dbReference type="AlphaFoldDB" id="A0A0D0J373"/>
<dbReference type="InterPro" id="IPR025662">
    <property type="entry name" value="Sigma_54_int_dom_ATP-bd_1"/>
</dbReference>
<evidence type="ECO:0000313" key="8">
    <source>
        <dbReference type="Proteomes" id="UP000032068"/>
    </source>
</evidence>
<keyword evidence="2" id="KW-0067">ATP-binding</keyword>
<feature type="domain" description="Sigma-54 factor interaction" evidence="6">
    <location>
        <begin position="29"/>
        <end position="257"/>
    </location>
</feature>
<dbReference type="Pfam" id="PF25601">
    <property type="entry name" value="AAA_lid_14"/>
    <property type="match status" value="1"/>
</dbReference>
<dbReference type="SUPFAM" id="SSF52540">
    <property type="entry name" value="P-loop containing nucleoside triphosphate hydrolases"/>
    <property type="match status" value="1"/>
</dbReference>
<evidence type="ECO:0000256" key="1">
    <source>
        <dbReference type="ARBA" id="ARBA00022741"/>
    </source>
</evidence>
<dbReference type="InterPro" id="IPR025943">
    <property type="entry name" value="Sigma_54_int_dom_ATP-bd_2"/>
</dbReference>